<protein>
    <recommendedName>
        <fullName evidence="2">Putative carbohydrate metabolism domain-containing protein</fullName>
    </recommendedName>
</protein>
<dbReference type="EMBL" id="NFJX01000013">
    <property type="protein sequence ID" value="OUP17150.1"/>
    <property type="molecule type" value="Genomic_DNA"/>
</dbReference>
<dbReference type="CDD" id="cd00063">
    <property type="entry name" value="FN3"/>
    <property type="match status" value="1"/>
</dbReference>
<accession>A0A1Y4IDS2</accession>
<gene>
    <name evidence="3" type="ORF">B5F32_14225</name>
</gene>
<name>A0A1Y4IDS2_PARDI</name>
<dbReference type="PROSITE" id="PS51257">
    <property type="entry name" value="PROKAR_LIPOPROTEIN"/>
    <property type="match status" value="1"/>
</dbReference>
<feature type="domain" description="Putative carbohydrate metabolism" evidence="2">
    <location>
        <begin position="359"/>
        <end position="624"/>
    </location>
</feature>
<dbReference type="InterPro" id="IPR013783">
    <property type="entry name" value="Ig-like_fold"/>
</dbReference>
<organism evidence="3 4">
    <name type="scientific">Parabacteroides distasonis</name>
    <dbReference type="NCBI Taxonomy" id="823"/>
    <lineage>
        <taxon>Bacteria</taxon>
        <taxon>Pseudomonadati</taxon>
        <taxon>Bacteroidota</taxon>
        <taxon>Bacteroidia</taxon>
        <taxon>Bacteroidales</taxon>
        <taxon>Tannerellaceae</taxon>
        <taxon>Parabacteroides</taxon>
    </lineage>
</organism>
<dbReference type="Pfam" id="PF14900">
    <property type="entry name" value="DUF4493"/>
    <property type="match status" value="1"/>
</dbReference>
<dbReference type="AlphaFoldDB" id="A0A1Y4IDS2"/>
<evidence type="ECO:0000313" key="4">
    <source>
        <dbReference type="Proteomes" id="UP000195950"/>
    </source>
</evidence>
<dbReference type="InterPro" id="IPR003961">
    <property type="entry name" value="FN3_dom"/>
</dbReference>
<dbReference type="Gene3D" id="2.60.120.890">
    <property type="entry name" value="BT2081, beta-jelly-roll domain"/>
    <property type="match status" value="1"/>
</dbReference>
<evidence type="ECO:0000259" key="2">
    <source>
        <dbReference type="Pfam" id="PF13201"/>
    </source>
</evidence>
<dbReference type="Proteomes" id="UP000195950">
    <property type="component" value="Unassembled WGS sequence"/>
</dbReference>
<proteinExistence type="predicted"/>
<evidence type="ECO:0000256" key="1">
    <source>
        <dbReference type="SAM" id="SignalP"/>
    </source>
</evidence>
<sequence length="633" mass="70145">MKTIYRLLLFVLVVGLFACQTEEDVSMKSIGYLSLEIAANNSTVTKAGDEEPVYNPKQLAVQILDKDGGVIKKTDDYTEWENERFSLPVGKYTVKASSNGFDGKAAAWDKPYYVGSKEVEVIAGQEKTAEVVCTLANVLVTVEFDEKFKQSFKSATIVVADSADMEGTRLTFELGKNEQAKAYFPVPEKSLIVSTSVTNQKDLPNSQKDTVREVKARNNVRLIYKVADSPNGSTNIDITLDGTIKTYTFTIGVPMTAKTTLSASASAWSTFAYLKGQVLSKAGNLDKSKLVMEYKQANAETWTSVPQLEEVEKDSYSAKITGLTPVTQYQYRFVCKDTEEIVSEIEFTTEEQVALYNGNFDEWWRKENKDNSPWYAIASGDATSFDTQKGMLFSFWDSGNGGTVMLSKNPTEPEETEIHTSGGKAAKLASQYVGFSFAGKFAAGNIYTGHFCSANMSSYQARINFGQPFTSRPTQLKGWFKYNRGTTIDYPTGDGEYKTILTNAGGDLCSVYIALVDNEGFEYDGKKFAYVVNGDLEGDDPANFKYKNAIDFSENNKNVIAYGTITGEEEKGTGQWQEFTIDLKYRDLTRSPKYIIIVASASKYGDYFTGSKSSVMYVDDFSLIYGSEPIMGK</sequence>
<dbReference type="InterPro" id="IPR025112">
    <property type="entry name" value="PCMD"/>
</dbReference>
<evidence type="ECO:0000313" key="3">
    <source>
        <dbReference type="EMBL" id="OUP17150.1"/>
    </source>
</evidence>
<reference evidence="4" key="1">
    <citation type="submission" date="2017-04" db="EMBL/GenBank/DDBJ databases">
        <title>Function of individual gut microbiota members based on whole genome sequencing of pure cultures obtained from chicken caecum.</title>
        <authorList>
            <person name="Medvecky M."/>
            <person name="Cejkova D."/>
            <person name="Polansky O."/>
            <person name="Karasova D."/>
            <person name="Kubasova T."/>
            <person name="Cizek A."/>
            <person name="Rychlik I."/>
        </authorList>
    </citation>
    <scope>NUCLEOTIDE SEQUENCE [LARGE SCALE GENOMIC DNA]</scope>
    <source>
        <strain evidence="4">An199</strain>
    </source>
</reference>
<dbReference type="Pfam" id="PF13201">
    <property type="entry name" value="PCMD"/>
    <property type="match status" value="1"/>
</dbReference>
<keyword evidence="1" id="KW-0732">Signal</keyword>
<feature type="chain" id="PRO_5012915333" description="Putative carbohydrate metabolism domain-containing protein" evidence="1">
    <location>
        <begin position="19"/>
        <end position="633"/>
    </location>
</feature>
<dbReference type="InterPro" id="IPR027840">
    <property type="entry name" value="DUF4493"/>
</dbReference>
<dbReference type="InterPro" id="IPR038653">
    <property type="entry name" value="Put_CMD_sf"/>
</dbReference>
<feature type="signal peptide" evidence="1">
    <location>
        <begin position="1"/>
        <end position="18"/>
    </location>
</feature>
<dbReference type="Gene3D" id="2.60.40.10">
    <property type="entry name" value="Immunoglobulins"/>
    <property type="match status" value="1"/>
</dbReference>
<dbReference type="RefSeq" id="WP_087345455.1">
    <property type="nucleotide sequence ID" value="NZ_NFJX01000013.1"/>
</dbReference>
<comment type="caution">
    <text evidence="3">The sequence shown here is derived from an EMBL/GenBank/DDBJ whole genome shotgun (WGS) entry which is preliminary data.</text>
</comment>